<dbReference type="InterPro" id="IPR049450">
    <property type="entry name" value="ACOT8-like_C"/>
</dbReference>
<dbReference type="OrthoDB" id="1413770at2"/>
<evidence type="ECO:0000256" key="1">
    <source>
        <dbReference type="SAM" id="MobiDB-lite"/>
    </source>
</evidence>
<dbReference type="InterPro" id="IPR049449">
    <property type="entry name" value="TesB_ACOT8-like_N"/>
</dbReference>
<comment type="caution">
    <text evidence="4">The sequence shown here is derived from an EMBL/GenBank/DDBJ whole genome shotgun (WGS) entry which is preliminary data.</text>
</comment>
<dbReference type="Pfam" id="PF13622">
    <property type="entry name" value="4HBT_3"/>
    <property type="match status" value="1"/>
</dbReference>
<organism evidence="4 5">
    <name type="scientific">Saccharopolyspora aridisoli</name>
    <dbReference type="NCBI Taxonomy" id="2530385"/>
    <lineage>
        <taxon>Bacteria</taxon>
        <taxon>Bacillati</taxon>
        <taxon>Actinomycetota</taxon>
        <taxon>Actinomycetes</taxon>
        <taxon>Pseudonocardiales</taxon>
        <taxon>Pseudonocardiaceae</taxon>
        <taxon>Saccharopolyspora</taxon>
    </lineage>
</organism>
<feature type="domain" description="Acyl-CoA thioesterase-like N-terminal HotDog" evidence="2">
    <location>
        <begin position="24"/>
        <end position="105"/>
    </location>
</feature>
<dbReference type="AlphaFoldDB" id="A0A4R4UII5"/>
<accession>A0A4R4UII5</accession>
<evidence type="ECO:0000259" key="2">
    <source>
        <dbReference type="Pfam" id="PF13622"/>
    </source>
</evidence>
<dbReference type="InterPro" id="IPR029069">
    <property type="entry name" value="HotDog_dom_sf"/>
</dbReference>
<dbReference type="Proteomes" id="UP000294744">
    <property type="component" value="Unassembled WGS sequence"/>
</dbReference>
<gene>
    <name evidence="4" type="ORF">E1161_23100</name>
</gene>
<keyword evidence="5" id="KW-1185">Reference proteome</keyword>
<dbReference type="EMBL" id="SMKV01000039">
    <property type="protein sequence ID" value="TDC88804.1"/>
    <property type="molecule type" value="Genomic_DNA"/>
</dbReference>
<reference evidence="4 5" key="1">
    <citation type="submission" date="2019-03" db="EMBL/GenBank/DDBJ databases">
        <title>Draft genome sequences of novel Actinobacteria.</title>
        <authorList>
            <person name="Sahin N."/>
            <person name="Ay H."/>
            <person name="Saygin H."/>
        </authorList>
    </citation>
    <scope>NUCLEOTIDE SEQUENCE [LARGE SCALE GENOMIC DNA]</scope>
    <source>
        <strain evidence="4 5">16K404</strain>
    </source>
</reference>
<proteinExistence type="predicted"/>
<dbReference type="InterPro" id="IPR042171">
    <property type="entry name" value="Acyl-CoA_hotdog"/>
</dbReference>
<dbReference type="RefSeq" id="WP_132626706.1">
    <property type="nucleotide sequence ID" value="NZ_SMKV01000039.1"/>
</dbReference>
<dbReference type="Gene3D" id="2.40.160.210">
    <property type="entry name" value="Acyl-CoA thioesterase, double hotdog domain"/>
    <property type="match status" value="1"/>
</dbReference>
<dbReference type="SUPFAM" id="SSF54637">
    <property type="entry name" value="Thioesterase/thiol ester dehydrase-isomerase"/>
    <property type="match status" value="1"/>
</dbReference>
<evidence type="ECO:0000313" key="4">
    <source>
        <dbReference type="EMBL" id="TDC88804.1"/>
    </source>
</evidence>
<evidence type="ECO:0000259" key="3">
    <source>
        <dbReference type="Pfam" id="PF20789"/>
    </source>
</evidence>
<feature type="region of interest" description="Disordered" evidence="1">
    <location>
        <begin position="109"/>
        <end position="137"/>
    </location>
</feature>
<protein>
    <submittedName>
        <fullName evidence="4">Thioesterase family protein</fullName>
    </submittedName>
</protein>
<dbReference type="Pfam" id="PF20789">
    <property type="entry name" value="4HBT_3C"/>
    <property type="match status" value="1"/>
</dbReference>
<sequence length="267" mass="28715">MVDIAGEPFFRPNGNLLVPAPHASSPWSPQMMHGRLFGGLLARSLEIEHGAEDFQFARLTVDLFRSAQLQPVRVETQRVRDGRRIRVADATICSGEEVVARGSAVLLRRGEQPQGEVPTTQPWSMPTPAELGPPPASAGQWEPPFDIWMLDESGAPTDWSNAGARRAWLRDTHDLVEGETMTPLVRAATAADFASPLANMPKGGALGFINADYTLTLSRMPSTPEIGMEATGHLSHEGVATASTTFQDVEGPFGYCNVTAVATAPMA</sequence>
<feature type="domain" description="Acyl-CoA thioesterase-like C-terminal" evidence="3">
    <location>
        <begin position="133"/>
        <end position="256"/>
    </location>
</feature>
<evidence type="ECO:0000313" key="5">
    <source>
        <dbReference type="Proteomes" id="UP000294744"/>
    </source>
</evidence>
<name>A0A4R4UII5_9PSEU</name>